<evidence type="ECO:0000313" key="8">
    <source>
        <dbReference type="Proteomes" id="UP000279089"/>
    </source>
</evidence>
<gene>
    <name evidence="7" type="ORF">EG028_04155</name>
</gene>
<protein>
    <submittedName>
        <fullName evidence="7">TlpA family protein disulfide reductase</fullName>
    </submittedName>
</protein>
<evidence type="ECO:0000259" key="6">
    <source>
        <dbReference type="PROSITE" id="PS51352"/>
    </source>
</evidence>
<dbReference type="AlphaFoldDB" id="A0A3N4MFK8"/>
<proteinExistence type="predicted"/>
<dbReference type="InterPro" id="IPR050553">
    <property type="entry name" value="Thioredoxin_ResA/DsbE_sf"/>
</dbReference>
<dbReference type="Gene3D" id="3.40.30.10">
    <property type="entry name" value="Glutaredoxin"/>
    <property type="match status" value="1"/>
</dbReference>
<evidence type="ECO:0000256" key="3">
    <source>
        <dbReference type="ARBA" id="ARBA00023157"/>
    </source>
</evidence>
<keyword evidence="2" id="KW-0201">Cytochrome c-type biogenesis</keyword>
<dbReference type="RefSeq" id="WP_120515475.1">
    <property type="nucleotide sequence ID" value="NZ_QXZY01000003.1"/>
</dbReference>
<accession>A0A3N4MFK8</accession>
<dbReference type="PANTHER" id="PTHR42852:SF6">
    <property type="entry name" value="THIOL:DISULFIDE INTERCHANGE PROTEIN DSBE"/>
    <property type="match status" value="1"/>
</dbReference>
<dbReference type="Proteomes" id="UP000279089">
    <property type="component" value="Unassembled WGS sequence"/>
</dbReference>
<feature type="signal peptide" evidence="5">
    <location>
        <begin position="1"/>
        <end position="16"/>
    </location>
</feature>
<keyword evidence="5" id="KW-0732">Signal</keyword>
<dbReference type="PANTHER" id="PTHR42852">
    <property type="entry name" value="THIOL:DISULFIDE INTERCHANGE PROTEIN DSBE"/>
    <property type="match status" value="1"/>
</dbReference>
<organism evidence="7 8">
    <name type="scientific">Chitinophaga barathri</name>
    <dbReference type="NCBI Taxonomy" id="1647451"/>
    <lineage>
        <taxon>Bacteria</taxon>
        <taxon>Pseudomonadati</taxon>
        <taxon>Bacteroidota</taxon>
        <taxon>Chitinophagia</taxon>
        <taxon>Chitinophagales</taxon>
        <taxon>Chitinophagaceae</taxon>
        <taxon>Chitinophaga</taxon>
    </lineage>
</organism>
<reference evidence="8" key="1">
    <citation type="submission" date="2018-11" db="EMBL/GenBank/DDBJ databases">
        <title>Chitinophaga lutea sp.nov., isolate from arsenic contaminated soil.</title>
        <authorList>
            <person name="Zong Y."/>
        </authorList>
    </citation>
    <scope>NUCLEOTIDE SEQUENCE [LARGE SCALE GENOMIC DNA]</scope>
    <source>
        <strain evidence="8">YLT18</strain>
    </source>
</reference>
<feature type="domain" description="Thioredoxin" evidence="6">
    <location>
        <begin position="8"/>
        <end position="145"/>
    </location>
</feature>
<keyword evidence="4" id="KW-0676">Redox-active center</keyword>
<evidence type="ECO:0000313" key="7">
    <source>
        <dbReference type="EMBL" id="RPD42378.1"/>
    </source>
</evidence>
<evidence type="ECO:0000256" key="1">
    <source>
        <dbReference type="ARBA" id="ARBA00004196"/>
    </source>
</evidence>
<evidence type="ECO:0000256" key="5">
    <source>
        <dbReference type="SAM" id="SignalP"/>
    </source>
</evidence>
<keyword evidence="3" id="KW-1015">Disulfide bond</keyword>
<dbReference type="InterPro" id="IPR017937">
    <property type="entry name" value="Thioredoxin_CS"/>
</dbReference>
<name>A0A3N4MFK8_9BACT</name>
<dbReference type="InterPro" id="IPR013766">
    <property type="entry name" value="Thioredoxin_domain"/>
</dbReference>
<dbReference type="GO" id="GO:0030313">
    <property type="term" value="C:cell envelope"/>
    <property type="evidence" value="ECO:0007669"/>
    <property type="project" value="UniProtKB-SubCell"/>
</dbReference>
<comment type="subcellular location">
    <subcellularLocation>
        <location evidence="1">Cell envelope</location>
    </subcellularLocation>
</comment>
<dbReference type="GO" id="GO:0016491">
    <property type="term" value="F:oxidoreductase activity"/>
    <property type="evidence" value="ECO:0007669"/>
    <property type="project" value="InterPro"/>
</dbReference>
<dbReference type="CDD" id="cd02966">
    <property type="entry name" value="TlpA_like_family"/>
    <property type="match status" value="1"/>
</dbReference>
<sequence length="153" mass="17756">MRILLILLLCSFSAGAQQVQRINPAQLEQLVKEGDSVTVVNLWATWCAPCVKELPAFEKQSRLNPAVRFVYISLDLDEAYPEKIRQFVRQRKISGKVYWMEESNANKYARIIDPRWEGSIPATIIINPAKAYRKFIEGVMEEEQLQWELSRAR</sequence>
<dbReference type="GO" id="GO:0016209">
    <property type="term" value="F:antioxidant activity"/>
    <property type="evidence" value="ECO:0007669"/>
    <property type="project" value="InterPro"/>
</dbReference>
<feature type="chain" id="PRO_5018174918" evidence="5">
    <location>
        <begin position="17"/>
        <end position="153"/>
    </location>
</feature>
<dbReference type="PROSITE" id="PS00194">
    <property type="entry name" value="THIOREDOXIN_1"/>
    <property type="match status" value="1"/>
</dbReference>
<dbReference type="GO" id="GO:0017004">
    <property type="term" value="P:cytochrome complex assembly"/>
    <property type="evidence" value="ECO:0007669"/>
    <property type="project" value="UniProtKB-KW"/>
</dbReference>
<evidence type="ECO:0000256" key="2">
    <source>
        <dbReference type="ARBA" id="ARBA00022748"/>
    </source>
</evidence>
<dbReference type="PROSITE" id="PS51352">
    <property type="entry name" value="THIOREDOXIN_2"/>
    <property type="match status" value="1"/>
</dbReference>
<dbReference type="OrthoDB" id="9815205at2"/>
<keyword evidence="8" id="KW-1185">Reference proteome</keyword>
<evidence type="ECO:0000256" key="4">
    <source>
        <dbReference type="ARBA" id="ARBA00023284"/>
    </source>
</evidence>
<dbReference type="SUPFAM" id="SSF52833">
    <property type="entry name" value="Thioredoxin-like"/>
    <property type="match status" value="1"/>
</dbReference>
<dbReference type="Pfam" id="PF00578">
    <property type="entry name" value="AhpC-TSA"/>
    <property type="match status" value="1"/>
</dbReference>
<dbReference type="EMBL" id="RMBX01000002">
    <property type="protein sequence ID" value="RPD42378.1"/>
    <property type="molecule type" value="Genomic_DNA"/>
</dbReference>
<dbReference type="InterPro" id="IPR036249">
    <property type="entry name" value="Thioredoxin-like_sf"/>
</dbReference>
<dbReference type="InterPro" id="IPR000866">
    <property type="entry name" value="AhpC/TSA"/>
</dbReference>
<comment type="caution">
    <text evidence="7">The sequence shown here is derived from an EMBL/GenBank/DDBJ whole genome shotgun (WGS) entry which is preliminary data.</text>
</comment>